<dbReference type="Gene3D" id="1.10.287.70">
    <property type="match status" value="1"/>
</dbReference>
<feature type="domain" description="RCK N-terminal" evidence="3">
    <location>
        <begin position="108"/>
        <end position="227"/>
    </location>
</feature>
<dbReference type="SUPFAM" id="SSF81324">
    <property type="entry name" value="Voltage-gated potassium channels"/>
    <property type="match status" value="1"/>
</dbReference>
<dbReference type="InterPro" id="IPR013099">
    <property type="entry name" value="K_chnl_dom"/>
</dbReference>
<dbReference type="GO" id="GO:0006813">
    <property type="term" value="P:potassium ion transport"/>
    <property type="evidence" value="ECO:0007669"/>
    <property type="project" value="InterPro"/>
</dbReference>
<dbReference type="Pfam" id="PF02080">
    <property type="entry name" value="TrkA_C"/>
    <property type="match status" value="1"/>
</dbReference>
<keyword evidence="6" id="KW-1185">Reference proteome</keyword>
<sequence length="335" mass="36442">MDQELKKVWGALAVLLGIGIAGTLGYIYIEGYTLTDALYMTAITLSTVGFGEVSPLSPAGRLFTSGLIFSGISVVIYAATSLTTFFVEGEMRTYLRSVKMNKKIEKLRRHYIIAGNGRTGKKLIEEFMNKGYPFVVIEKSPESIEGMVARYGDNILYVLGDATDDEILKKSGIERAGVLLSVLSTDADNLFVTLSAKDLNRDIRVITRAVEASSEGKLRRAGADKIISPLEIAANRMFATATQSEIVSFLDVMSKNHSLEGLNFASVPLKTGSELVGSNLREAKIPQRTNLIVIGIEKEGEVELNPRSHTVLNMGDKLLVLGNSEQIAALKTISE</sequence>
<dbReference type="Proteomes" id="UP001144471">
    <property type="component" value="Unassembled WGS sequence"/>
</dbReference>
<dbReference type="RefSeq" id="WP_281833243.1">
    <property type="nucleotide sequence ID" value="NZ_BSDY01000002.1"/>
</dbReference>
<evidence type="ECO:0000259" key="3">
    <source>
        <dbReference type="PROSITE" id="PS51201"/>
    </source>
</evidence>
<comment type="caution">
    <text evidence="5">The sequence shown here is derived from an EMBL/GenBank/DDBJ whole genome shotgun (WGS) entry which is preliminary data.</text>
</comment>
<feature type="domain" description="RCK C-terminal" evidence="4">
    <location>
        <begin position="250"/>
        <end position="335"/>
    </location>
</feature>
<dbReference type="Pfam" id="PF07885">
    <property type="entry name" value="Ion_trans_2"/>
    <property type="match status" value="1"/>
</dbReference>
<protein>
    <submittedName>
        <fullName evidence="5">Potassium transporter TrkA</fullName>
    </submittedName>
</protein>
<dbReference type="InterPro" id="IPR036721">
    <property type="entry name" value="RCK_C_sf"/>
</dbReference>
<name>A0A9W6LMK4_9FUSO</name>
<dbReference type="SUPFAM" id="SSF116726">
    <property type="entry name" value="TrkA C-terminal domain-like"/>
    <property type="match status" value="1"/>
</dbReference>
<dbReference type="PANTHER" id="PTHR43833">
    <property type="entry name" value="POTASSIUM CHANNEL PROTEIN 2-RELATED-RELATED"/>
    <property type="match status" value="1"/>
</dbReference>
<dbReference type="Gene3D" id="3.30.70.1450">
    <property type="entry name" value="Regulator of K+ conductance, C-terminal domain"/>
    <property type="match status" value="1"/>
</dbReference>
<feature type="transmembrane region" description="Helical" evidence="2">
    <location>
        <begin position="9"/>
        <end position="29"/>
    </location>
</feature>
<keyword evidence="2" id="KW-0472">Membrane</keyword>
<dbReference type="EMBL" id="BSDY01000002">
    <property type="protein sequence ID" value="GLI55010.1"/>
    <property type="molecule type" value="Genomic_DNA"/>
</dbReference>
<evidence type="ECO:0000256" key="2">
    <source>
        <dbReference type="SAM" id="Phobius"/>
    </source>
</evidence>
<organism evidence="5 6">
    <name type="scientific">Propionigenium maris DSM 9537</name>
    <dbReference type="NCBI Taxonomy" id="1123000"/>
    <lineage>
        <taxon>Bacteria</taxon>
        <taxon>Fusobacteriati</taxon>
        <taxon>Fusobacteriota</taxon>
        <taxon>Fusobacteriia</taxon>
        <taxon>Fusobacteriales</taxon>
        <taxon>Fusobacteriaceae</taxon>
        <taxon>Propionigenium</taxon>
    </lineage>
</organism>
<dbReference type="AlphaFoldDB" id="A0A9W6LMK4"/>
<comment type="subcellular location">
    <subcellularLocation>
        <location evidence="1">Cell membrane</location>
        <topology evidence="1">Multi-pass membrane protein</topology>
    </subcellularLocation>
</comment>
<accession>A0A9W6LMK4</accession>
<dbReference type="GO" id="GO:0005886">
    <property type="term" value="C:plasma membrane"/>
    <property type="evidence" value="ECO:0007669"/>
    <property type="project" value="UniProtKB-SubCell"/>
</dbReference>
<dbReference type="InterPro" id="IPR036291">
    <property type="entry name" value="NAD(P)-bd_dom_sf"/>
</dbReference>
<proteinExistence type="predicted"/>
<keyword evidence="2" id="KW-0812">Transmembrane</keyword>
<dbReference type="GO" id="GO:0008324">
    <property type="term" value="F:monoatomic cation transmembrane transporter activity"/>
    <property type="evidence" value="ECO:0007669"/>
    <property type="project" value="InterPro"/>
</dbReference>
<gene>
    <name evidence="5" type="ORF">PM10SUCC1_05250</name>
</gene>
<evidence type="ECO:0000313" key="5">
    <source>
        <dbReference type="EMBL" id="GLI55010.1"/>
    </source>
</evidence>
<evidence type="ECO:0000256" key="1">
    <source>
        <dbReference type="ARBA" id="ARBA00004651"/>
    </source>
</evidence>
<dbReference type="InterPro" id="IPR003148">
    <property type="entry name" value="RCK_N"/>
</dbReference>
<dbReference type="Gene3D" id="3.40.50.720">
    <property type="entry name" value="NAD(P)-binding Rossmann-like Domain"/>
    <property type="match status" value="1"/>
</dbReference>
<dbReference type="PANTHER" id="PTHR43833:SF9">
    <property type="entry name" value="POTASSIUM CHANNEL PROTEIN YUGO-RELATED"/>
    <property type="match status" value="1"/>
</dbReference>
<dbReference type="SUPFAM" id="SSF51735">
    <property type="entry name" value="NAD(P)-binding Rossmann-fold domains"/>
    <property type="match status" value="1"/>
</dbReference>
<evidence type="ECO:0000313" key="6">
    <source>
        <dbReference type="Proteomes" id="UP001144471"/>
    </source>
</evidence>
<feature type="transmembrane region" description="Helical" evidence="2">
    <location>
        <begin position="62"/>
        <end position="87"/>
    </location>
</feature>
<dbReference type="PROSITE" id="PS51202">
    <property type="entry name" value="RCK_C"/>
    <property type="match status" value="1"/>
</dbReference>
<dbReference type="PROSITE" id="PS51201">
    <property type="entry name" value="RCK_N"/>
    <property type="match status" value="1"/>
</dbReference>
<reference evidence="5" key="1">
    <citation type="submission" date="2022-12" db="EMBL/GenBank/DDBJ databases">
        <title>Reference genome sequencing for broad-spectrum identification of bacterial and archaeal isolates by mass spectrometry.</title>
        <authorList>
            <person name="Sekiguchi Y."/>
            <person name="Tourlousse D.M."/>
        </authorList>
    </citation>
    <scope>NUCLEOTIDE SEQUENCE</scope>
    <source>
        <strain evidence="5">10succ1</strain>
    </source>
</reference>
<dbReference type="InterPro" id="IPR006037">
    <property type="entry name" value="RCK_C"/>
</dbReference>
<dbReference type="Pfam" id="PF02254">
    <property type="entry name" value="TrkA_N"/>
    <property type="match status" value="1"/>
</dbReference>
<keyword evidence="2" id="KW-1133">Transmembrane helix</keyword>
<dbReference type="InterPro" id="IPR050721">
    <property type="entry name" value="Trk_Ktr_HKT_K-transport"/>
</dbReference>
<evidence type="ECO:0000259" key="4">
    <source>
        <dbReference type="PROSITE" id="PS51202"/>
    </source>
</evidence>